<protein>
    <submittedName>
        <fullName evidence="5">J domain-containing protein</fullName>
    </submittedName>
</protein>
<dbReference type="Gene3D" id="1.20.1280.20">
    <property type="entry name" value="HscB, C-terminal domain"/>
    <property type="match status" value="1"/>
</dbReference>
<dbReference type="PANTHER" id="PTHR14021:SF15">
    <property type="entry name" value="IRON-SULFUR CLUSTER CO-CHAPERONE PROTEIN HSCB"/>
    <property type="match status" value="1"/>
</dbReference>
<evidence type="ECO:0000256" key="1">
    <source>
        <dbReference type="ARBA" id="ARBA00010476"/>
    </source>
</evidence>
<dbReference type="CDD" id="cd06257">
    <property type="entry name" value="DnaJ"/>
    <property type="match status" value="1"/>
</dbReference>
<dbReference type="WBParaSite" id="Gr19_v10_g8539.t1">
    <property type="protein sequence ID" value="Gr19_v10_g8539.t1"/>
    <property type="gene ID" value="Gr19_v10_g8539"/>
</dbReference>
<dbReference type="Proteomes" id="UP000887572">
    <property type="component" value="Unplaced"/>
</dbReference>
<keyword evidence="4" id="KW-1185">Reference proteome</keyword>
<evidence type="ECO:0000313" key="4">
    <source>
        <dbReference type="Proteomes" id="UP000887572"/>
    </source>
</evidence>
<dbReference type="NCBIfam" id="TIGR00714">
    <property type="entry name" value="hscB"/>
    <property type="match status" value="1"/>
</dbReference>
<dbReference type="InterPro" id="IPR004640">
    <property type="entry name" value="HscB"/>
</dbReference>
<dbReference type="GO" id="GO:0051087">
    <property type="term" value="F:protein-folding chaperone binding"/>
    <property type="evidence" value="ECO:0007669"/>
    <property type="project" value="InterPro"/>
</dbReference>
<dbReference type="AlphaFoldDB" id="A0A914I9J2"/>
<dbReference type="InterPro" id="IPR036869">
    <property type="entry name" value="J_dom_sf"/>
</dbReference>
<evidence type="ECO:0000313" key="5">
    <source>
        <dbReference type="WBParaSite" id="Gr19_v10_g8539.t1"/>
    </source>
</evidence>
<sequence>MNLRLSASVILTRSFPHQIFFSPTCQPIRIPMCEVVARCFCERSNNATICWQCGGTIRERAESVLCPHCRRLQPLPAHADYFSYFGLDDPAGAATTIDETELKRRFRRMQSLVHPDKFAGRDERERNFSEQHSTFLNNAYRTLREPFARAQYLLELLETLKIDGAAAASSSADRSTTTAAAADVADERMVEDSAVAAEMMELMESIEQMAPDSAAIGQRLGELDLEMYRLLRRANDQMAARDLSEARQTLRRLSYLRRSRRLLEAKRSGERWSGEHSNA</sequence>
<evidence type="ECO:0000256" key="2">
    <source>
        <dbReference type="ARBA" id="ARBA00023186"/>
    </source>
</evidence>
<dbReference type="InterPro" id="IPR009073">
    <property type="entry name" value="HscB_oligo_C"/>
</dbReference>
<keyword evidence="2" id="KW-0143">Chaperone</keyword>
<feature type="domain" description="J" evidence="3">
    <location>
        <begin position="80"/>
        <end position="156"/>
    </location>
</feature>
<name>A0A914I9J2_GLORO</name>
<reference evidence="5" key="1">
    <citation type="submission" date="2022-11" db="UniProtKB">
        <authorList>
            <consortium name="WormBaseParasite"/>
        </authorList>
    </citation>
    <scope>IDENTIFICATION</scope>
</reference>
<evidence type="ECO:0000259" key="3">
    <source>
        <dbReference type="PROSITE" id="PS50076"/>
    </source>
</evidence>
<dbReference type="GO" id="GO:0044571">
    <property type="term" value="P:[2Fe-2S] cluster assembly"/>
    <property type="evidence" value="ECO:0007669"/>
    <property type="project" value="InterPro"/>
</dbReference>
<dbReference type="SMART" id="SM00271">
    <property type="entry name" value="DnaJ"/>
    <property type="match status" value="1"/>
</dbReference>
<dbReference type="GO" id="GO:0001671">
    <property type="term" value="F:ATPase activator activity"/>
    <property type="evidence" value="ECO:0007669"/>
    <property type="project" value="InterPro"/>
</dbReference>
<accession>A0A914I9J2</accession>
<dbReference type="GO" id="GO:0051259">
    <property type="term" value="P:protein complex oligomerization"/>
    <property type="evidence" value="ECO:0007669"/>
    <property type="project" value="InterPro"/>
</dbReference>
<dbReference type="PANTHER" id="PTHR14021">
    <property type="entry name" value="IRON-SULFUR CLUSTER CO-CHAPERONE PROTEIN HSCB"/>
    <property type="match status" value="1"/>
</dbReference>
<proteinExistence type="inferred from homology"/>
<dbReference type="SUPFAM" id="SSF46565">
    <property type="entry name" value="Chaperone J-domain"/>
    <property type="match status" value="1"/>
</dbReference>
<comment type="similarity">
    <text evidence="1">Belongs to the HscB family.</text>
</comment>
<organism evidence="4 5">
    <name type="scientific">Globodera rostochiensis</name>
    <name type="common">Golden nematode worm</name>
    <name type="synonym">Heterodera rostochiensis</name>
    <dbReference type="NCBI Taxonomy" id="31243"/>
    <lineage>
        <taxon>Eukaryota</taxon>
        <taxon>Metazoa</taxon>
        <taxon>Ecdysozoa</taxon>
        <taxon>Nematoda</taxon>
        <taxon>Chromadorea</taxon>
        <taxon>Rhabditida</taxon>
        <taxon>Tylenchina</taxon>
        <taxon>Tylenchomorpha</taxon>
        <taxon>Tylenchoidea</taxon>
        <taxon>Heteroderidae</taxon>
        <taxon>Heteroderinae</taxon>
        <taxon>Globodera</taxon>
    </lineage>
</organism>
<dbReference type="InterPro" id="IPR001623">
    <property type="entry name" value="DnaJ_domain"/>
</dbReference>
<dbReference type="GO" id="GO:0005739">
    <property type="term" value="C:mitochondrion"/>
    <property type="evidence" value="ECO:0007669"/>
    <property type="project" value="TreeGrafter"/>
</dbReference>
<dbReference type="Pfam" id="PF07743">
    <property type="entry name" value="HSCB_C"/>
    <property type="match status" value="1"/>
</dbReference>
<dbReference type="PROSITE" id="PS50076">
    <property type="entry name" value="DNAJ_2"/>
    <property type="match status" value="1"/>
</dbReference>
<dbReference type="Gene3D" id="1.10.287.110">
    <property type="entry name" value="DnaJ domain"/>
    <property type="match status" value="1"/>
</dbReference>
<dbReference type="InterPro" id="IPR036386">
    <property type="entry name" value="HscB_C_sf"/>
</dbReference>